<dbReference type="InterPro" id="IPR025519">
    <property type="entry name" value="DUF4407"/>
</dbReference>
<evidence type="ECO:0000256" key="1">
    <source>
        <dbReference type="SAM" id="Coils"/>
    </source>
</evidence>
<reference evidence="4 5" key="1">
    <citation type="submission" date="2024-06" db="EMBL/GenBank/DDBJ databases">
        <title>The Natural Products Discovery Center: Release of the First 8490 Sequenced Strains for Exploring Actinobacteria Biosynthetic Diversity.</title>
        <authorList>
            <person name="Kalkreuter E."/>
            <person name="Kautsar S.A."/>
            <person name="Yang D."/>
            <person name="Bader C.D."/>
            <person name="Teijaro C.N."/>
            <person name="Fluegel L."/>
            <person name="Davis C.M."/>
            <person name="Simpson J.R."/>
            <person name="Lauterbach L."/>
            <person name="Steele A.D."/>
            <person name="Gui C."/>
            <person name="Meng S."/>
            <person name="Li G."/>
            <person name="Viehrig K."/>
            <person name="Ye F."/>
            <person name="Su P."/>
            <person name="Kiefer A.F."/>
            <person name="Nichols A."/>
            <person name="Cepeda A.J."/>
            <person name="Yan W."/>
            <person name="Fan B."/>
            <person name="Jiang Y."/>
            <person name="Adhikari A."/>
            <person name="Zheng C.-J."/>
            <person name="Schuster L."/>
            <person name="Cowan T.M."/>
            <person name="Smanski M.J."/>
            <person name="Chevrette M.G."/>
            <person name="De Carvalho L.P.S."/>
            <person name="Shen B."/>
        </authorList>
    </citation>
    <scope>NUCLEOTIDE SEQUENCE [LARGE SCALE GENOMIC DNA]</scope>
    <source>
        <strain evidence="4 5">NPDC019583</strain>
    </source>
</reference>
<protein>
    <submittedName>
        <fullName evidence="4">DUF4407 domain-containing protein</fullName>
    </submittedName>
</protein>
<organism evidence="4 5">
    <name type="scientific">Streptomyces olindensis</name>
    <dbReference type="NCBI Taxonomy" id="358823"/>
    <lineage>
        <taxon>Bacteria</taxon>
        <taxon>Bacillati</taxon>
        <taxon>Actinomycetota</taxon>
        <taxon>Actinomycetes</taxon>
        <taxon>Kitasatosporales</taxon>
        <taxon>Streptomycetaceae</taxon>
        <taxon>Streptomyces</taxon>
    </lineage>
</organism>
<accession>A0ABV2Y1U5</accession>
<evidence type="ECO:0000256" key="2">
    <source>
        <dbReference type="SAM" id="MobiDB-lite"/>
    </source>
</evidence>
<keyword evidence="3" id="KW-0812">Transmembrane</keyword>
<feature type="coiled-coil region" evidence="1">
    <location>
        <begin position="407"/>
        <end position="446"/>
    </location>
</feature>
<evidence type="ECO:0000313" key="5">
    <source>
        <dbReference type="Proteomes" id="UP001550603"/>
    </source>
</evidence>
<feature type="region of interest" description="Disordered" evidence="2">
    <location>
        <begin position="1"/>
        <end position="29"/>
    </location>
</feature>
<dbReference type="Proteomes" id="UP001550603">
    <property type="component" value="Unassembled WGS sequence"/>
</dbReference>
<gene>
    <name evidence="4" type="ORF">ABZ568_28325</name>
</gene>
<keyword evidence="5" id="KW-1185">Reference proteome</keyword>
<proteinExistence type="predicted"/>
<feature type="transmembrane region" description="Helical" evidence="3">
    <location>
        <begin position="57"/>
        <end position="79"/>
    </location>
</feature>
<keyword evidence="1" id="KW-0175">Coiled coil</keyword>
<comment type="caution">
    <text evidence="4">The sequence shown here is derived from an EMBL/GenBank/DDBJ whole genome shotgun (WGS) entry which is preliminary data.</text>
</comment>
<dbReference type="Pfam" id="PF14362">
    <property type="entry name" value="DUF4407"/>
    <property type="match status" value="1"/>
</dbReference>
<evidence type="ECO:0000256" key="3">
    <source>
        <dbReference type="SAM" id="Phobius"/>
    </source>
</evidence>
<feature type="transmembrane region" description="Helical" evidence="3">
    <location>
        <begin position="123"/>
        <end position="143"/>
    </location>
</feature>
<sequence>MATDTPLRPADSAAFDEDRGSQARPVPPASGWAPRLRRLIGIEEPLLAWVPEERTRYTWYGALVVNTALLGALSMVLALSSFRSDLPLAAVVGVAVIWFWVVLALDSWLVSSTHGTTVRKWTLAVRFFLSVLLGLFIAEPILFQIFDKEIRQEIAVGNEQKVADYRGMLVSCNPTDGAATTDRPECARYQLKVAGSPAELARQIRTNGDRTAALRTQVADINKTLDDKLATEQRLCGPKYWIWRGGVRDVTITCERARKATSEYEKNSKVKTYEKQLQAMVDHGQALSARKDRAADDYQPLLQKAIDDKTRQRAADLDTDGILTRAHGLKEVAASDGFALFLTIVLHLLLLCLDAMPVLAKVLSGATTYDTLLGARHRTSRRLFAEELEVQHTCARLEHDVQRHRVRLDTDDRMRRLEHEHQRAQAERAARERAELEERMGRIMRARRSVTNPL</sequence>
<keyword evidence="3" id="KW-0472">Membrane</keyword>
<evidence type="ECO:0000313" key="4">
    <source>
        <dbReference type="EMBL" id="MEU2270242.1"/>
    </source>
</evidence>
<name>A0ABV2Y1U5_9ACTN</name>
<dbReference type="EMBL" id="JBEYBN010000048">
    <property type="protein sequence ID" value="MEU2270242.1"/>
    <property type="molecule type" value="Genomic_DNA"/>
</dbReference>
<feature type="transmembrane region" description="Helical" evidence="3">
    <location>
        <begin position="86"/>
        <end position="103"/>
    </location>
</feature>
<dbReference type="RefSeq" id="WP_359791527.1">
    <property type="nucleotide sequence ID" value="NZ_JBEYBN010000048.1"/>
</dbReference>
<keyword evidence="3" id="KW-1133">Transmembrane helix</keyword>